<feature type="compositionally biased region" description="Basic residues" evidence="1">
    <location>
        <begin position="21"/>
        <end position="37"/>
    </location>
</feature>
<feature type="compositionally biased region" description="Basic residues" evidence="1">
    <location>
        <begin position="59"/>
        <end position="69"/>
    </location>
</feature>
<dbReference type="EMBL" id="KK112983">
    <property type="protein sequence ID" value="KFM59002.1"/>
    <property type="molecule type" value="Genomic_DNA"/>
</dbReference>
<gene>
    <name evidence="2" type="ORF">X975_23596</name>
</gene>
<dbReference type="Proteomes" id="UP000054359">
    <property type="component" value="Unassembled WGS sequence"/>
</dbReference>
<accession>A0A087T1L3</accession>
<organism evidence="2 3">
    <name type="scientific">Stegodyphus mimosarum</name>
    <name type="common">African social velvet spider</name>
    <dbReference type="NCBI Taxonomy" id="407821"/>
    <lineage>
        <taxon>Eukaryota</taxon>
        <taxon>Metazoa</taxon>
        <taxon>Ecdysozoa</taxon>
        <taxon>Arthropoda</taxon>
        <taxon>Chelicerata</taxon>
        <taxon>Arachnida</taxon>
        <taxon>Araneae</taxon>
        <taxon>Araneomorphae</taxon>
        <taxon>Entelegynae</taxon>
        <taxon>Eresoidea</taxon>
        <taxon>Eresidae</taxon>
        <taxon>Stegodyphus</taxon>
    </lineage>
</organism>
<evidence type="ECO:0000313" key="2">
    <source>
        <dbReference type="EMBL" id="KFM59002.1"/>
    </source>
</evidence>
<evidence type="ECO:0000256" key="1">
    <source>
        <dbReference type="SAM" id="MobiDB-lite"/>
    </source>
</evidence>
<sequence length="69" mass="7619">MPKRKEPVTEDEISIDVLGIFHKKHKKHKHKKHKKKRGAEDGDDSGGGSPGTPNEGFKHGLKLKIKIGG</sequence>
<dbReference type="AlphaFoldDB" id="A0A087T1L3"/>
<protein>
    <submittedName>
        <fullName evidence="2">Uncharacterized protein</fullName>
    </submittedName>
</protein>
<feature type="region of interest" description="Disordered" evidence="1">
    <location>
        <begin position="20"/>
        <end position="69"/>
    </location>
</feature>
<name>A0A087T1L3_STEMI</name>
<reference evidence="2 3" key="1">
    <citation type="submission" date="2013-11" db="EMBL/GenBank/DDBJ databases">
        <title>Genome sequencing of Stegodyphus mimosarum.</title>
        <authorList>
            <person name="Bechsgaard J."/>
        </authorList>
    </citation>
    <scope>NUCLEOTIDE SEQUENCE [LARGE SCALE GENOMIC DNA]</scope>
</reference>
<evidence type="ECO:0000313" key="3">
    <source>
        <dbReference type="Proteomes" id="UP000054359"/>
    </source>
</evidence>
<keyword evidence="3" id="KW-1185">Reference proteome</keyword>
<feature type="non-terminal residue" evidence="2">
    <location>
        <position position="69"/>
    </location>
</feature>
<proteinExistence type="predicted"/>